<accession>A0ABR8NYR5</accession>
<dbReference type="Proteomes" id="UP000604161">
    <property type="component" value="Unassembled WGS sequence"/>
</dbReference>
<dbReference type="Pfam" id="PF00528">
    <property type="entry name" value="BPD_transp_1"/>
    <property type="match status" value="1"/>
</dbReference>
<feature type="transmembrane region" description="Helical" evidence="9">
    <location>
        <begin position="185"/>
        <end position="204"/>
    </location>
</feature>
<keyword evidence="8 9" id="KW-0472">Membrane</keyword>
<evidence type="ECO:0000259" key="10">
    <source>
        <dbReference type="PROSITE" id="PS50928"/>
    </source>
</evidence>
<sequence>MMTFDAQLILNHLPDIASGFGITILCTLIACFIAMLLGLVVALGLMSKAKILRYPVRLYVEIIRGTPFLIQLFLLYYGGPSIGLYLEPIEAGIFALACNGSAYYAELFRAGFNAIPKGQLDAAKIIGLSRLQIIVRIQIPQMMVLIIPGLVNVSIILGKETAILSIVTVPELAFVLIGIGAETYAYAETLTVLAVSYLILAELTSRFGGWTEKRLSKYMERSI</sequence>
<comment type="subcellular location">
    <subcellularLocation>
        <location evidence="1">Cell inner membrane</location>
        <topology evidence="1">Multi-pass membrane protein</topology>
    </subcellularLocation>
    <subcellularLocation>
        <location evidence="9">Cell membrane</location>
        <topology evidence="9">Multi-pass membrane protein</topology>
    </subcellularLocation>
</comment>
<keyword evidence="5 9" id="KW-0812">Transmembrane</keyword>
<dbReference type="InterPro" id="IPR000515">
    <property type="entry name" value="MetI-like"/>
</dbReference>
<dbReference type="CDD" id="cd06261">
    <property type="entry name" value="TM_PBP2"/>
    <property type="match status" value="1"/>
</dbReference>
<protein>
    <submittedName>
        <fullName evidence="11">Amino acid ABC transporter permease</fullName>
    </submittedName>
</protein>
<comment type="similarity">
    <text evidence="2">Belongs to the binding-protein-dependent transport system permease family. HisMQ subfamily.</text>
</comment>
<proteinExistence type="inferred from homology"/>
<evidence type="ECO:0000256" key="6">
    <source>
        <dbReference type="ARBA" id="ARBA00022970"/>
    </source>
</evidence>
<feature type="transmembrane region" description="Helical" evidence="9">
    <location>
        <begin position="58"/>
        <end position="78"/>
    </location>
</feature>
<evidence type="ECO:0000256" key="5">
    <source>
        <dbReference type="ARBA" id="ARBA00022692"/>
    </source>
</evidence>
<feature type="transmembrane region" description="Helical" evidence="9">
    <location>
        <begin position="162"/>
        <end position="179"/>
    </location>
</feature>
<organism evidence="11 12">
    <name type="scientific">Marinomonas colpomeniae</name>
    <dbReference type="NCBI Taxonomy" id="2774408"/>
    <lineage>
        <taxon>Bacteria</taxon>
        <taxon>Pseudomonadati</taxon>
        <taxon>Pseudomonadota</taxon>
        <taxon>Gammaproteobacteria</taxon>
        <taxon>Oceanospirillales</taxon>
        <taxon>Oceanospirillaceae</taxon>
        <taxon>Marinomonas</taxon>
    </lineage>
</organism>
<gene>
    <name evidence="11" type="ORF">IF202_08975</name>
</gene>
<evidence type="ECO:0000256" key="4">
    <source>
        <dbReference type="ARBA" id="ARBA00022475"/>
    </source>
</evidence>
<evidence type="ECO:0000313" key="12">
    <source>
        <dbReference type="Proteomes" id="UP000604161"/>
    </source>
</evidence>
<comment type="caution">
    <text evidence="11">The sequence shown here is derived from an EMBL/GenBank/DDBJ whole genome shotgun (WGS) entry which is preliminary data.</text>
</comment>
<dbReference type="Gene3D" id="1.10.3720.10">
    <property type="entry name" value="MetI-like"/>
    <property type="match status" value="1"/>
</dbReference>
<feature type="domain" description="ABC transmembrane type-1" evidence="10">
    <location>
        <begin position="20"/>
        <end position="205"/>
    </location>
</feature>
<dbReference type="EMBL" id="JACYFC010000002">
    <property type="protein sequence ID" value="MBD5771186.1"/>
    <property type="molecule type" value="Genomic_DNA"/>
</dbReference>
<dbReference type="SUPFAM" id="SSF161098">
    <property type="entry name" value="MetI-like"/>
    <property type="match status" value="1"/>
</dbReference>
<dbReference type="PROSITE" id="PS50928">
    <property type="entry name" value="ABC_TM1"/>
    <property type="match status" value="1"/>
</dbReference>
<keyword evidence="6" id="KW-0029">Amino-acid transport</keyword>
<evidence type="ECO:0000313" key="11">
    <source>
        <dbReference type="EMBL" id="MBD5771186.1"/>
    </source>
</evidence>
<evidence type="ECO:0000256" key="8">
    <source>
        <dbReference type="ARBA" id="ARBA00023136"/>
    </source>
</evidence>
<evidence type="ECO:0000256" key="1">
    <source>
        <dbReference type="ARBA" id="ARBA00004429"/>
    </source>
</evidence>
<reference evidence="11 12" key="1">
    <citation type="submission" date="2020-09" db="EMBL/GenBank/DDBJ databases">
        <title>Marinomonas sp. nov., isolated from the cysticercosis algae of Qingdao, China.</title>
        <authorList>
            <person name="Sun X."/>
        </authorList>
    </citation>
    <scope>NUCLEOTIDE SEQUENCE [LARGE SCALE GENOMIC DNA]</scope>
    <source>
        <strain evidence="11 12">SM2066</strain>
    </source>
</reference>
<dbReference type="InterPro" id="IPR010065">
    <property type="entry name" value="AA_ABC_transptr_permease_3TM"/>
</dbReference>
<dbReference type="InterPro" id="IPR043429">
    <property type="entry name" value="ArtM/GltK/GlnP/TcyL/YhdX-like"/>
</dbReference>
<dbReference type="PANTHER" id="PTHR30614:SF0">
    <property type="entry name" value="L-CYSTINE TRANSPORT SYSTEM PERMEASE PROTEIN TCYL"/>
    <property type="match status" value="1"/>
</dbReference>
<keyword evidence="7 9" id="KW-1133">Transmembrane helix</keyword>
<feature type="transmembrane region" description="Helical" evidence="9">
    <location>
        <begin position="20"/>
        <end position="46"/>
    </location>
</feature>
<keyword evidence="12" id="KW-1185">Reference proteome</keyword>
<name>A0ABR8NYR5_9GAMM</name>
<keyword evidence="3 9" id="KW-0813">Transport</keyword>
<evidence type="ECO:0000256" key="3">
    <source>
        <dbReference type="ARBA" id="ARBA00022448"/>
    </source>
</evidence>
<evidence type="ECO:0000256" key="9">
    <source>
        <dbReference type="RuleBase" id="RU363032"/>
    </source>
</evidence>
<dbReference type="RefSeq" id="WP_191594527.1">
    <property type="nucleotide sequence ID" value="NZ_JACYFC010000002.1"/>
</dbReference>
<keyword evidence="4" id="KW-1003">Cell membrane</keyword>
<dbReference type="NCBIfam" id="TIGR01726">
    <property type="entry name" value="HEQRo_perm_3TM"/>
    <property type="match status" value="1"/>
</dbReference>
<dbReference type="InterPro" id="IPR035906">
    <property type="entry name" value="MetI-like_sf"/>
</dbReference>
<dbReference type="PANTHER" id="PTHR30614">
    <property type="entry name" value="MEMBRANE COMPONENT OF AMINO ACID ABC TRANSPORTER"/>
    <property type="match status" value="1"/>
</dbReference>
<evidence type="ECO:0000256" key="2">
    <source>
        <dbReference type="ARBA" id="ARBA00010072"/>
    </source>
</evidence>
<evidence type="ECO:0000256" key="7">
    <source>
        <dbReference type="ARBA" id="ARBA00022989"/>
    </source>
</evidence>
<feature type="transmembrane region" description="Helical" evidence="9">
    <location>
        <begin position="133"/>
        <end position="155"/>
    </location>
</feature>